<comment type="caution">
    <text evidence="9">The sequence shown here is derived from an EMBL/GenBank/DDBJ whole genome shotgun (WGS) entry which is preliminary data.</text>
</comment>
<feature type="transmembrane region" description="Helical" evidence="7">
    <location>
        <begin position="285"/>
        <end position="306"/>
    </location>
</feature>
<dbReference type="InterPro" id="IPR050171">
    <property type="entry name" value="MFS_Transporters"/>
</dbReference>
<dbReference type="Proteomes" id="UP001169027">
    <property type="component" value="Unassembled WGS sequence"/>
</dbReference>
<evidence type="ECO:0000259" key="8">
    <source>
        <dbReference type="PROSITE" id="PS50850"/>
    </source>
</evidence>
<dbReference type="PANTHER" id="PTHR23517">
    <property type="entry name" value="RESISTANCE PROTEIN MDTM, PUTATIVE-RELATED-RELATED"/>
    <property type="match status" value="1"/>
</dbReference>
<keyword evidence="4 7" id="KW-0812">Transmembrane</keyword>
<evidence type="ECO:0000256" key="5">
    <source>
        <dbReference type="ARBA" id="ARBA00022989"/>
    </source>
</evidence>
<accession>A0ABT8SAJ0</accession>
<feature type="transmembrane region" description="Helical" evidence="7">
    <location>
        <begin position="257"/>
        <end position="278"/>
    </location>
</feature>
<comment type="subcellular location">
    <subcellularLocation>
        <location evidence="1">Cell membrane</location>
        <topology evidence="1">Multi-pass membrane protein</topology>
    </subcellularLocation>
</comment>
<proteinExistence type="predicted"/>
<protein>
    <submittedName>
        <fullName evidence="9">MFS transporter</fullName>
    </submittedName>
</protein>
<feature type="transmembrane region" description="Helical" evidence="7">
    <location>
        <begin position="176"/>
        <end position="196"/>
    </location>
</feature>
<feature type="transmembrane region" description="Helical" evidence="7">
    <location>
        <begin position="25"/>
        <end position="49"/>
    </location>
</feature>
<organism evidence="9 10">
    <name type="scientific">Variovorax ginsengisoli</name>
    <dbReference type="NCBI Taxonomy" id="363844"/>
    <lineage>
        <taxon>Bacteria</taxon>
        <taxon>Pseudomonadati</taxon>
        <taxon>Pseudomonadota</taxon>
        <taxon>Betaproteobacteria</taxon>
        <taxon>Burkholderiales</taxon>
        <taxon>Comamonadaceae</taxon>
        <taxon>Variovorax</taxon>
    </lineage>
</organism>
<evidence type="ECO:0000256" key="4">
    <source>
        <dbReference type="ARBA" id="ARBA00022692"/>
    </source>
</evidence>
<feature type="transmembrane region" description="Helical" evidence="7">
    <location>
        <begin position="90"/>
        <end position="108"/>
    </location>
</feature>
<keyword evidence="10" id="KW-1185">Reference proteome</keyword>
<keyword evidence="6 7" id="KW-0472">Membrane</keyword>
<feature type="transmembrane region" description="Helical" evidence="7">
    <location>
        <begin position="217"/>
        <end position="237"/>
    </location>
</feature>
<dbReference type="PROSITE" id="PS00216">
    <property type="entry name" value="SUGAR_TRANSPORT_1"/>
    <property type="match status" value="1"/>
</dbReference>
<evidence type="ECO:0000256" key="3">
    <source>
        <dbReference type="ARBA" id="ARBA00022475"/>
    </source>
</evidence>
<reference evidence="9" key="1">
    <citation type="submission" date="2023-06" db="EMBL/GenBank/DDBJ databases">
        <authorList>
            <person name="Jiang Y."/>
            <person name="Liu Q."/>
        </authorList>
    </citation>
    <scope>NUCLEOTIDE SEQUENCE</scope>
    <source>
        <strain evidence="9">CGMCC 1.12090</strain>
    </source>
</reference>
<dbReference type="Gene3D" id="1.20.1250.20">
    <property type="entry name" value="MFS general substrate transporter like domains"/>
    <property type="match status" value="1"/>
</dbReference>
<keyword evidence="2" id="KW-0813">Transport</keyword>
<evidence type="ECO:0000256" key="7">
    <source>
        <dbReference type="SAM" id="Phobius"/>
    </source>
</evidence>
<dbReference type="InterPro" id="IPR011701">
    <property type="entry name" value="MFS"/>
</dbReference>
<dbReference type="EMBL" id="JAUKVY010000018">
    <property type="protein sequence ID" value="MDO1535202.1"/>
    <property type="molecule type" value="Genomic_DNA"/>
</dbReference>
<sequence length="401" mass="40736">MTSLCPTALAAPAPPRRRLSPNAAFLLQASMTLGFLAGSSAPTPFYAIYQNQWGFSATMLTLAFGIYALAVLSALLVGGRLSDHVGRRPILIAAAAAQAVSMLVFATADGLPDLLLARVVQGLSAGAAIAAAGAGLLDIDKGRGAIANSVAPMMGTAAGGLLAGLMIQYLPAPMHLVYALLGSIFVLQGAAVFFMEETAPVRPGAWASLRPRLAVPLAVRGPLLLAAPALVAVWAMAGFYASLGPTLIRSFAGTTSILLGGFALFVLAGSGALAVYLIREASPTALVRLGAFALIAGMALVMTAIAQHSVLLFLLGSAVAGLGFGTGFQGALRSVVLLIAPQERAGVLSVLFVIAYLAMGLPAMVAGYDVAHQGNIVVTAYEFGSGVVLLALLALLGTARR</sequence>
<dbReference type="Pfam" id="PF07690">
    <property type="entry name" value="MFS_1"/>
    <property type="match status" value="1"/>
</dbReference>
<keyword evidence="3" id="KW-1003">Cell membrane</keyword>
<keyword evidence="5 7" id="KW-1133">Transmembrane helix</keyword>
<feature type="transmembrane region" description="Helical" evidence="7">
    <location>
        <begin position="114"/>
        <end position="137"/>
    </location>
</feature>
<dbReference type="PROSITE" id="PS50850">
    <property type="entry name" value="MFS"/>
    <property type="match status" value="1"/>
</dbReference>
<dbReference type="InterPro" id="IPR020846">
    <property type="entry name" value="MFS_dom"/>
</dbReference>
<feature type="transmembrane region" description="Helical" evidence="7">
    <location>
        <begin position="55"/>
        <end position="78"/>
    </location>
</feature>
<evidence type="ECO:0000256" key="2">
    <source>
        <dbReference type="ARBA" id="ARBA00022448"/>
    </source>
</evidence>
<name>A0ABT8SAJ0_9BURK</name>
<dbReference type="SUPFAM" id="SSF103473">
    <property type="entry name" value="MFS general substrate transporter"/>
    <property type="match status" value="1"/>
</dbReference>
<dbReference type="InterPro" id="IPR036259">
    <property type="entry name" value="MFS_trans_sf"/>
</dbReference>
<evidence type="ECO:0000313" key="10">
    <source>
        <dbReference type="Proteomes" id="UP001169027"/>
    </source>
</evidence>
<evidence type="ECO:0000313" key="9">
    <source>
        <dbReference type="EMBL" id="MDO1535202.1"/>
    </source>
</evidence>
<evidence type="ECO:0000256" key="6">
    <source>
        <dbReference type="ARBA" id="ARBA00023136"/>
    </source>
</evidence>
<feature type="domain" description="Major facilitator superfamily (MFS) profile" evidence="8">
    <location>
        <begin position="23"/>
        <end position="401"/>
    </location>
</feature>
<feature type="transmembrane region" description="Helical" evidence="7">
    <location>
        <begin position="149"/>
        <end position="170"/>
    </location>
</feature>
<feature type="transmembrane region" description="Helical" evidence="7">
    <location>
        <begin position="312"/>
        <end position="340"/>
    </location>
</feature>
<dbReference type="InterPro" id="IPR005829">
    <property type="entry name" value="Sugar_transporter_CS"/>
</dbReference>
<feature type="transmembrane region" description="Helical" evidence="7">
    <location>
        <begin position="380"/>
        <end position="399"/>
    </location>
</feature>
<gene>
    <name evidence="9" type="ORF">Q2T77_23175</name>
</gene>
<evidence type="ECO:0000256" key="1">
    <source>
        <dbReference type="ARBA" id="ARBA00004651"/>
    </source>
</evidence>
<feature type="transmembrane region" description="Helical" evidence="7">
    <location>
        <begin position="347"/>
        <end position="368"/>
    </location>
</feature>
<dbReference type="PANTHER" id="PTHR23517:SF13">
    <property type="entry name" value="MAJOR FACILITATOR SUPERFAMILY MFS_1"/>
    <property type="match status" value="1"/>
</dbReference>
<dbReference type="RefSeq" id="WP_301812903.1">
    <property type="nucleotide sequence ID" value="NZ_JAUJZH010000018.1"/>
</dbReference>